<evidence type="ECO:0000313" key="5">
    <source>
        <dbReference type="EMBL" id="QEG22260.1"/>
    </source>
</evidence>
<protein>
    <submittedName>
        <fullName evidence="5">Ankyrin repeats (3 copies)</fullName>
    </submittedName>
</protein>
<name>A0A5B9PB95_9BACT</name>
<feature type="signal peptide" evidence="4">
    <location>
        <begin position="1"/>
        <end position="19"/>
    </location>
</feature>
<evidence type="ECO:0000256" key="2">
    <source>
        <dbReference type="ARBA" id="ARBA00023043"/>
    </source>
</evidence>
<dbReference type="EMBL" id="CP042912">
    <property type="protein sequence ID" value="QEG22260.1"/>
    <property type="molecule type" value="Genomic_DNA"/>
</dbReference>
<dbReference type="InterPro" id="IPR002110">
    <property type="entry name" value="Ankyrin_rpt"/>
</dbReference>
<dbReference type="STRING" id="980251.GCA_001642875_02635"/>
<dbReference type="Proteomes" id="UP000322214">
    <property type="component" value="Chromosome"/>
</dbReference>
<dbReference type="Gene3D" id="1.25.40.20">
    <property type="entry name" value="Ankyrin repeat-containing domain"/>
    <property type="match status" value="3"/>
</dbReference>
<dbReference type="Pfam" id="PF13637">
    <property type="entry name" value="Ank_4"/>
    <property type="match status" value="1"/>
</dbReference>
<proteinExistence type="predicted"/>
<dbReference type="InterPro" id="IPR036770">
    <property type="entry name" value="Ankyrin_rpt-contain_sf"/>
</dbReference>
<reference evidence="5 6" key="1">
    <citation type="submission" date="2019-08" db="EMBL/GenBank/DDBJ databases">
        <title>Deep-cultivation of Planctomycetes and their phenomic and genomic characterization uncovers novel biology.</title>
        <authorList>
            <person name="Wiegand S."/>
            <person name="Jogler M."/>
            <person name="Boedeker C."/>
            <person name="Pinto D."/>
            <person name="Vollmers J."/>
            <person name="Rivas-Marin E."/>
            <person name="Kohn T."/>
            <person name="Peeters S.H."/>
            <person name="Heuer A."/>
            <person name="Rast P."/>
            <person name="Oberbeckmann S."/>
            <person name="Bunk B."/>
            <person name="Jeske O."/>
            <person name="Meyerdierks A."/>
            <person name="Storesund J.E."/>
            <person name="Kallscheuer N."/>
            <person name="Luecker S."/>
            <person name="Lage O.M."/>
            <person name="Pohl T."/>
            <person name="Merkel B.J."/>
            <person name="Hornburger P."/>
            <person name="Mueller R.-W."/>
            <person name="Bruemmer F."/>
            <person name="Labrenz M."/>
            <person name="Spormann A.M."/>
            <person name="Op den Camp H."/>
            <person name="Overmann J."/>
            <person name="Amann R."/>
            <person name="Jetten M.S.M."/>
            <person name="Mascher T."/>
            <person name="Medema M.H."/>
            <person name="Devos D.P."/>
            <person name="Kaster A.-K."/>
            <person name="Ovreas L."/>
            <person name="Rohde M."/>
            <person name="Galperin M.Y."/>
            <person name="Jogler C."/>
        </authorList>
    </citation>
    <scope>NUCLEOTIDE SEQUENCE [LARGE SCALE GENOMIC DNA]</scope>
    <source>
        <strain evidence="5 6">FC18</strain>
    </source>
</reference>
<dbReference type="Pfam" id="PF12796">
    <property type="entry name" value="Ank_2"/>
    <property type="match status" value="2"/>
</dbReference>
<keyword evidence="1" id="KW-0677">Repeat</keyword>
<keyword evidence="2 3" id="KW-0040">ANK repeat</keyword>
<dbReference type="PROSITE" id="PS50088">
    <property type="entry name" value="ANK_REPEAT"/>
    <property type="match status" value="3"/>
</dbReference>
<dbReference type="RefSeq" id="WP_075085064.1">
    <property type="nucleotide sequence ID" value="NZ_CP042912.1"/>
</dbReference>
<feature type="repeat" description="ANK" evidence="3">
    <location>
        <begin position="380"/>
        <end position="412"/>
    </location>
</feature>
<dbReference type="PANTHER" id="PTHR24126:SF14">
    <property type="entry name" value="ANK_REP_REGION DOMAIN-CONTAINING PROTEIN"/>
    <property type="match status" value="1"/>
</dbReference>
<feature type="repeat" description="ANK" evidence="3">
    <location>
        <begin position="54"/>
        <end position="86"/>
    </location>
</feature>
<feature type="repeat" description="ANK" evidence="3">
    <location>
        <begin position="269"/>
        <end position="301"/>
    </location>
</feature>
<organism evidence="5 6">
    <name type="scientific">Mariniblastus fucicola</name>
    <dbReference type="NCBI Taxonomy" id="980251"/>
    <lineage>
        <taxon>Bacteria</taxon>
        <taxon>Pseudomonadati</taxon>
        <taxon>Planctomycetota</taxon>
        <taxon>Planctomycetia</taxon>
        <taxon>Pirellulales</taxon>
        <taxon>Pirellulaceae</taxon>
        <taxon>Mariniblastus</taxon>
    </lineage>
</organism>
<gene>
    <name evidence="5" type="ORF">MFFC18_21360</name>
</gene>
<dbReference type="PANTHER" id="PTHR24126">
    <property type="entry name" value="ANKYRIN REPEAT, PH AND SEC7 DOMAIN CONTAINING PROTEIN SECG-RELATED"/>
    <property type="match status" value="1"/>
</dbReference>
<keyword evidence="6" id="KW-1185">Reference proteome</keyword>
<dbReference type="PRINTS" id="PR01415">
    <property type="entry name" value="ANKYRIN"/>
</dbReference>
<dbReference type="SMART" id="SM00248">
    <property type="entry name" value="ANK"/>
    <property type="match status" value="7"/>
</dbReference>
<dbReference type="PROSITE" id="PS50297">
    <property type="entry name" value="ANK_REP_REGION"/>
    <property type="match status" value="3"/>
</dbReference>
<sequence length="433" mass="47863" precursor="true">MIRIPFLLFAFFVNATCSAQSPHTLLWTGDKANAKIALLKMKEDPSWIHRLDGDKRTPLHIAARFGYVDVVSWLLENGADVNAEAYNKFTPLHLTTNPGIAELILEKKPDMGLRSAHGQTPLQRAIAELRHLRSIDEDVPDVKKDIEHLETLVGLYVDFMGENIDLVSAIRLGHSDQVSRMLMQTPSKADGNAYGRTPLREAAAWGQLEICKLLVNKYRAKVNDFERGQGEPIIISALPHPEIVRLLIENGADLETRITSPSGRGDIGDEATALHFAAAYGHPESIKYLIDAGVPIFVSTRDVLSGTNFDQMAFDVAIQFGRLDNLKALLGNNKYGDALRAKPKFLDRAILYVVGGDSDPSEMLVVLRKNGANLRAVDDAGNTPLHIAAKANSKSAIRYLLRHGCEQTRNKDKQFPYELTTDPEVKSLLLQSG</sequence>
<dbReference type="OrthoDB" id="260625at2"/>
<evidence type="ECO:0000313" key="6">
    <source>
        <dbReference type="Proteomes" id="UP000322214"/>
    </source>
</evidence>
<dbReference type="AlphaFoldDB" id="A0A5B9PB95"/>
<keyword evidence="4" id="KW-0732">Signal</keyword>
<evidence type="ECO:0000256" key="1">
    <source>
        <dbReference type="ARBA" id="ARBA00022737"/>
    </source>
</evidence>
<evidence type="ECO:0000256" key="4">
    <source>
        <dbReference type="SAM" id="SignalP"/>
    </source>
</evidence>
<dbReference type="SUPFAM" id="SSF48403">
    <property type="entry name" value="Ankyrin repeat"/>
    <property type="match status" value="1"/>
</dbReference>
<accession>A0A5B9PB95</accession>
<dbReference type="KEGG" id="mff:MFFC18_21360"/>
<feature type="chain" id="PRO_5023077387" evidence="4">
    <location>
        <begin position="20"/>
        <end position="433"/>
    </location>
</feature>
<evidence type="ECO:0000256" key="3">
    <source>
        <dbReference type="PROSITE-ProRule" id="PRU00023"/>
    </source>
</evidence>
<dbReference type="Pfam" id="PF00023">
    <property type="entry name" value="Ank"/>
    <property type="match status" value="1"/>
</dbReference>